<feature type="transmembrane region" description="Helical" evidence="7">
    <location>
        <begin position="206"/>
        <end position="226"/>
    </location>
</feature>
<accession>A0ABY8QPD1</accession>
<protein>
    <submittedName>
        <fullName evidence="9">Acyltransferase</fullName>
        <ecNumber evidence="9">2.3.1.-</ecNumber>
    </submittedName>
</protein>
<feature type="transmembrane region" description="Helical" evidence="7">
    <location>
        <begin position="156"/>
        <end position="175"/>
    </location>
</feature>
<organism evidence="9 10">
    <name type="scientific">Saxibacter everestensis</name>
    <dbReference type="NCBI Taxonomy" id="2909229"/>
    <lineage>
        <taxon>Bacteria</taxon>
        <taxon>Bacillati</taxon>
        <taxon>Actinomycetota</taxon>
        <taxon>Actinomycetes</taxon>
        <taxon>Micrococcales</taxon>
        <taxon>Brevibacteriaceae</taxon>
        <taxon>Saxibacter</taxon>
    </lineage>
</organism>
<dbReference type="EC" id="2.3.1.-" evidence="9"/>
<evidence type="ECO:0000313" key="10">
    <source>
        <dbReference type="Proteomes" id="UP001209083"/>
    </source>
</evidence>
<keyword evidence="9" id="KW-0808">Transferase</keyword>
<keyword evidence="4 7" id="KW-0812">Transmembrane</keyword>
<feature type="transmembrane region" description="Helical" evidence="7">
    <location>
        <begin position="117"/>
        <end position="136"/>
    </location>
</feature>
<feature type="transmembrane region" description="Helical" evidence="7">
    <location>
        <begin position="350"/>
        <end position="369"/>
    </location>
</feature>
<dbReference type="EMBL" id="CP090958">
    <property type="protein sequence ID" value="WGW10819.1"/>
    <property type="molecule type" value="Genomic_DNA"/>
</dbReference>
<name>A0ABY8QPD1_9MICO</name>
<reference evidence="9 10" key="1">
    <citation type="submission" date="2023-05" db="EMBL/GenBank/DDBJ databases">
        <title>Lithophilousrod everest ZFBP1038 complete genpme.</title>
        <authorList>
            <person name="Tian M."/>
        </authorList>
    </citation>
    <scope>NUCLEOTIDE SEQUENCE [LARGE SCALE GENOMIC DNA]</scope>
    <source>
        <strain evidence="9 10">ZFBP1038</strain>
    </source>
</reference>
<feature type="transmembrane region" description="Helical" evidence="7">
    <location>
        <begin position="390"/>
        <end position="413"/>
    </location>
</feature>
<comment type="subcellular location">
    <subcellularLocation>
        <location evidence="1">Cell membrane</location>
        <topology evidence="1">Multi-pass membrane protein</topology>
    </subcellularLocation>
</comment>
<feature type="transmembrane region" description="Helical" evidence="7">
    <location>
        <begin position="37"/>
        <end position="55"/>
    </location>
</feature>
<feature type="transmembrane region" description="Helical" evidence="7">
    <location>
        <begin position="238"/>
        <end position="260"/>
    </location>
</feature>
<evidence type="ECO:0000256" key="7">
    <source>
        <dbReference type="SAM" id="Phobius"/>
    </source>
</evidence>
<keyword evidence="6 7" id="KW-0472">Membrane</keyword>
<comment type="similarity">
    <text evidence="2">Belongs to the acyltransferase 3 family.</text>
</comment>
<feature type="transmembrane region" description="Helical" evidence="7">
    <location>
        <begin position="266"/>
        <end position="291"/>
    </location>
</feature>
<keyword evidence="10" id="KW-1185">Reference proteome</keyword>
<keyword evidence="3" id="KW-1003">Cell membrane</keyword>
<dbReference type="PANTHER" id="PTHR40074">
    <property type="entry name" value="O-ACETYLTRANSFERASE WECH"/>
    <property type="match status" value="1"/>
</dbReference>
<evidence type="ECO:0000259" key="8">
    <source>
        <dbReference type="Pfam" id="PF01757"/>
    </source>
</evidence>
<feature type="transmembrane region" description="Helical" evidence="7">
    <location>
        <begin position="182"/>
        <end position="200"/>
    </location>
</feature>
<dbReference type="Pfam" id="PF01757">
    <property type="entry name" value="Acyl_transf_3"/>
    <property type="match status" value="1"/>
</dbReference>
<feature type="transmembrane region" description="Helical" evidence="7">
    <location>
        <begin position="312"/>
        <end position="330"/>
    </location>
</feature>
<feature type="transmembrane region" description="Helical" evidence="7">
    <location>
        <begin position="75"/>
        <end position="96"/>
    </location>
</feature>
<keyword evidence="5 7" id="KW-1133">Transmembrane helix</keyword>
<gene>
    <name evidence="9" type="ORF">LWF01_11905</name>
</gene>
<feature type="domain" description="Acyltransferase 3" evidence="8">
    <location>
        <begin position="30"/>
        <end position="368"/>
    </location>
</feature>
<evidence type="ECO:0000256" key="1">
    <source>
        <dbReference type="ARBA" id="ARBA00004651"/>
    </source>
</evidence>
<evidence type="ECO:0000256" key="5">
    <source>
        <dbReference type="ARBA" id="ARBA00022989"/>
    </source>
</evidence>
<evidence type="ECO:0000256" key="6">
    <source>
        <dbReference type="ARBA" id="ARBA00023136"/>
    </source>
</evidence>
<proteinExistence type="inferred from homology"/>
<feature type="transmembrane region" description="Helical" evidence="7">
    <location>
        <begin position="419"/>
        <end position="439"/>
    </location>
</feature>
<evidence type="ECO:0000256" key="3">
    <source>
        <dbReference type="ARBA" id="ARBA00022475"/>
    </source>
</evidence>
<dbReference type="InterPro" id="IPR002656">
    <property type="entry name" value="Acyl_transf_3_dom"/>
</dbReference>
<sequence length="452" mass="48207">MYATSEAAAGSAIDSRARQFPPVTDTRDRAVDLVRSASLFVVVLLHAMMVGVSVVDGDLSVGNAIADSGWFVPVSWLIQVMPLFFIVGGFASITSWRRMRARGASWTEYVNGRLQRLTVPAVVMISAVGLGLAIAQAAGMPADLLAEASLRIGQPLWFLAVYIGCSALVPIMSALHFRARRLTLLGLLIGVVGVDALRMGSGLDGFGYLNLAFVWLLIQQLGFVYADGWLEARSRRQLIVGLCASLAVLVVITGTGLYSADMLTNLNPPTVCLVLLGVGQLCLFGLIRPALNRWMANTSRQRAVTLLGDHAMTVYLWHMPVILAIVSVMIATRMPLPEPQSATWWVTRPLWLLTIAIVTFPVAMLLARVEASSGNAQWQSLLPARRLVRGWAPSAAGPLAVVLGIAGICTVLLAGFAPLLWTVVGAALLLASLNIMGGASGITRPGLPRPLG</sequence>
<evidence type="ECO:0000256" key="4">
    <source>
        <dbReference type="ARBA" id="ARBA00022692"/>
    </source>
</evidence>
<evidence type="ECO:0000256" key="2">
    <source>
        <dbReference type="ARBA" id="ARBA00007400"/>
    </source>
</evidence>
<dbReference type="PANTHER" id="PTHR40074:SF2">
    <property type="entry name" value="O-ACETYLTRANSFERASE WECH"/>
    <property type="match status" value="1"/>
</dbReference>
<evidence type="ECO:0000313" key="9">
    <source>
        <dbReference type="EMBL" id="WGW10819.1"/>
    </source>
</evidence>
<dbReference type="RefSeq" id="WP_349637602.1">
    <property type="nucleotide sequence ID" value="NZ_CP090958.1"/>
</dbReference>
<keyword evidence="9" id="KW-0012">Acyltransferase</keyword>
<dbReference type="Proteomes" id="UP001209083">
    <property type="component" value="Chromosome"/>
</dbReference>
<dbReference type="GO" id="GO:0016746">
    <property type="term" value="F:acyltransferase activity"/>
    <property type="evidence" value="ECO:0007669"/>
    <property type="project" value="UniProtKB-KW"/>
</dbReference>